<dbReference type="Pfam" id="PF00884">
    <property type="entry name" value="Sulfatase"/>
    <property type="match status" value="1"/>
</dbReference>
<evidence type="ECO:0000313" key="3">
    <source>
        <dbReference type="Proteomes" id="UP001239169"/>
    </source>
</evidence>
<dbReference type="PANTHER" id="PTHR46615:SF1">
    <property type="entry name" value="ARYLSULFATASE K"/>
    <property type="match status" value="1"/>
</dbReference>
<gene>
    <name evidence="2" type="ORF">QJS64_11145</name>
</gene>
<dbReference type="SUPFAM" id="SSF53649">
    <property type="entry name" value="Alkaline phosphatase-like"/>
    <property type="match status" value="1"/>
</dbReference>
<sequence>MGDFFRSNGYNTYFKGKWHVSDADIFIPGTHNSLLSYNALTGVEDTVNSSIYMNSNRLGGYGFDGWIGPEPAGSNAHNTGSSARGEVSGRDIIYSKEVCDLINDLDNVSQNKPWVIITSFVNPHDIAYYGEVSNKLPQFNFEIDETIPYVERAPTANEDLTTKPKAQQSYKQIFQKAFQPTIDNDKYRKLYYSLQLQVDREICKVLDSIVKSKFYEDTIIIFTSDHGELLGAHGMFQKFYNAYEETLHVPFIIHNPKIFPKGFYTNLLTSHVDILPTMLGLANINQEKALKTLKKDHKYAQPLVGRDLSTLIFDRKKLNQEPVYFMTSDDITKGLNQVNFFGEKYKSVVNPNNIESIVVYLDTGEHGKWEKWKLSRYYDTNLKYNDFIENIESNKEEYEMYNITRDPLETLNLANDIDQDFELKKIKNKLEEILKQQSQKKRKYPVNKG</sequence>
<dbReference type="EMBL" id="CP124685">
    <property type="protein sequence ID" value="WGX77264.1"/>
    <property type="molecule type" value="Genomic_DNA"/>
</dbReference>
<proteinExistence type="predicted"/>
<evidence type="ECO:0000259" key="1">
    <source>
        <dbReference type="Pfam" id="PF00884"/>
    </source>
</evidence>
<accession>A0ABY8R6S7</accession>
<feature type="domain" description="Sulfatase N-terminal" evidence="1">
    <location>
        <begin position="1"/>
        <end position="284"/>
    </location>
</feature>
<dbReference type="InterPro" id="IPR000917">
    <property type="entry name" value="Sulfatase_N"/>
</dbReference>
<name>A0ABY8R6S7_PARBF</name>
<dbReference type="PANTHER" id="PTHR46615">
    <property type="entry name" value="ARYLSULFATASE K"/>
    <property type="match status" value="1"/>
</dbReference>
<reference evidence="2 3" key="1">
    <citation type="submission" date="2023-04" db="EMBL/GenBank/DDBJ databases">
        <title>Bacteria Genome Submission.</title>
        <authorList>
            <person name="Isaac P."/>
        </authorList>
    </citation>
    <scope>NUCLEOTIDE SEQUENCE [LARGE SCALE GENOMIC DNA]</scope>
    <source>
        <strain evidence="2 3">SampleS7P1</strain>
    </source>
</reference>
<organism evidence="2 3">
    <name type="scientific">Paraclostridium bifermentans</name>
    <name type="common">Clostridium bifermentans</name>
    <dbReference type="NCBI Taxonomy" id="1490"/>
    <lineage>
        <taxon>Bacteria</taxon>
        <taxon>Bacillati</taxon>
        <taxon>Bacillota</taxon>
        <taxon>Clostridia</taxon>
        <taxon>Peptostreptococcales</taxon>
        <taxon>Peptostreptococcaceae</taxon>
        <taxon>Paraclostridium</taxon>
    </lineage>
</organism>
<keyword evidence="3" id="KW-1185">Reference proteome</keyword>
<dbReference type="Proteomes" id="UP001239169">
    <property type="component" value="Chromosome"/>
</dbReference>
<evidence type="ECO:0000313" key="2">
    <source>
        <dbReference type="EMBL" id="WGX77264.1"/>
    </source>
</evidence>
<dbReference type="InterPro" id="IPR017850">
    <property type="entry name" value="Alkaline_phosphatase_core_sf"/>
</dbReference>
<dbReference type="InterPro" id="IPR051849">
    <property type="entry name" value="GAG-degrading_sulfatase"/>
</dbReference>
<protein>
    <submittedName>
        <fullName evidence="2">Sulfatase-like hydrolase/transferase</fullName>
    </submittedName>
</protein>
<dbReference type="Gene3D" id="3.40.720.10">
    <property type="entry name" value="Alkaline Phosphatase, subunit A"/>
    <property type="match status" value="1"/>
</dbReference>